<proteinExistence type="predicted"/>
<evidence type="ECO:0000313" key="1">
    <source>
        <dbReference type="EMBL" id="RRT62646.1"/>
    </source>
</evidence>
<accession>A0A426ZFA3</accession>
<comment type="caution">
    <text evidence="1">The sequence shown here is derived from an EMBL/GenBank/DDBJ whole genome shotgun (WGS) entry which is preliminary data.</text>
</comment>
<protein>
    <submittedName>
        <fullName evidence="1">Uncharacterized protein</fullName>
    </submittedName>
</protein>
<dbReference type="EMBL" id="AMZH03006910">
    <property type="protein sequence ID" value="RRT62646.1"/>
    <property type="molecule type" value="Genomic_DNA"/>
</dbReference>
<dbReference type="AlphaFoldDB" id="A0A426ZFA3"/>
<sequence length="80" mass="9137">MGSRTSTVFVKKHDECNDLKFPQSHAQSRVSISFLRTVLDFKILAIPNVLSHGKSYEHSFTKEDDSLKLYAKSRTKSSFD</sequence>
<reference evidence="1 2" key="1">
    <citation type="journal article" date="2014" name="Agronomy (Basel)">
        <title>A Draft Genome Sequence for Ensete ventricosum, the Drought-Tolerant Tree Against Hunger.</title>
        <authorList>
            <person name="Harrison J."/>
            <person name="Moore K.A."/>
            <person name="Paszkiewicz K."/>
            <person name="Jones T."/>
            <person name="Grant M."/>
            <person name="Ambacheew D."/>
            <person name="Muzemil S."/>
            <person name="Studholme D.J."/>
        </authorList>
    </citation>
    <scope>NUCLEOTIDE SEQUENCE [LARGE SCALE GENOMIC DNA]</scope>
</reference>
<gene>
    <name evidence="1" type="ORF">B296_00015377</name>
</gene>
<name>A0A426ZFA3_ENSVE</name>
<evidence type="ECO:0000313" key="2">
    <source>
        <dbReference type="Proteomes" id="UP000287651"/>
    </source>
</evidence>
<organism evidence="1 2">
    <name type="scientific">Ensete ventricosum</name>
    <name type="common">Abyssinian banana</name>
    <name type="synonym">Musa ensete</name>
    <dbReference type="NCBI Taxonomy" id="4639"/>
    <lineage>
        <taxon>Eukaryota</taxon>
        <taxon>Viridiplantae</taxon>
        <taxon>Streptophyta</taxon>
        <taxon>Embryophyta</taxon>
        <taxon>Tracheophyta</taxon>
        <taxon>Spermatophyta</taxon>
        <taxon>Magnoliopsida</taxon>
        <taxon>Liliopsida</taxon>
        <taxon>Zingiberales</taxon>
        <taxon>Musaceae</taxon>
        <taxon>Ensete</taxon>
    </lineage>
</organism>
<dbReference type="Proteomes" id="UP000287651">
    <property type="component" value="Unassembled WGS sequence"/>
</dbReference>